<sequence>MPSSMLCYKDGNDDVVYLINALKYVSLHESMKRHIMKNLMKVHDQNLDLISLSQIISQSGKVYKSAPIGGYSTSRPFNRRPGSNSYPAPKKTGFNLKFDLGVFPSDDFRFSMDTSSLPTYYRLEQNTTTPIPRVLNCPGVSAPINVLIGNLAVLKQNSNAHNFVAATGLYSSQTPSQSFFTYFYGSAIDQYYQIVRNGYQ</sequence>
<keyword evidence="2" id="KW-1185">Reference proteome</keyword>
<dbReference type="AlphaFoldDB" id="A0A8S9Y3J2"/>
<dbReference type="EMBL" id="WIXP02000002">
    <property type="protein sequence ID" value="KAF6215404.1"/>
    <property type="molecule type" value="Genomic_DNA"/>
</dbReference>
<reference evidence="1" key="1">
    <citation type="journal article" date="2021" name="Mol. Ecol. Resour.">
        <title>Apolygus lucorum genome provides insights into omnivorousness and mesophyll feeding.</title>
        <authorList>
            <person name="Liu Y."/>
            <person name="Liu H."/>
            <person name="Wang H."/>
            <person name="Huang T."/>
            <person name="Liu B."/>
            <person name="Yang B."/>
            <person name="Yin L."/>
            <person name="Li B."/>
            <person name="Zhang Y."/>
            <person name="Zhang S."/>
            <person name="Jiang F."/>
            <person name="Zhang X."/>
            <person name="Ren Y."/>
            <person name="Wang B."/>
            <person name="Wang S."/>
            <person name="Lu Y."/>
            <person name="Wu K."/>
            <person name="Fan W."/>
            <person name="Wang G."/>
        </authorList>
    </citation>
    <scope>NUCLEOTIDE SEQUENCE</scope>
    <source>
        <strain evidence="1">12Hb</strain>
    </source>
</reference>
<organism evidence="1 2">
    <name type="scientific">Apolygus lucorum</name>
    <name type="common">Small green plant bug</name>
    <name type="synonym">Lygocoris lucorum</name>
    <dbReference type="NCBI Taxonomy" id="248454"/>
    <lineage>
        <taxon>Eukaryota</taxon>
        <taxon>Metazoa</taxon>
        <taxon>Ecdysozoa</taxon>
        <taxon>Arthropoda</taxon>
        <taxon>Hexapoda</taxon>
        <taxon>Insecta</taxon>
        <taxon>Pterygota</taxon>
        <taxon>Neoptera</taxon>
        <taxon>Paraneoptera</taxon>
        <taxon>Hemiptera</taxon>
        <taxon>Heteroptera</taxon>
        <taxon>Panheteroptera</taxon>
        <taxon>Cimicomorpha</taxon>
        <taxon>Miridae</taxon>
        <taxon>Mirini</taxon>
        <taxon>Apolygus</taxon>
    </lineage>
</organism>
<evidence type="ECO:0000313" key="2">
    <source>
        <dbReference type="Proteomes" id="UP000466442"/>
    </source>
</evidence>
<protein>
    <submittedName>
        <fullName evidence="1">Uncharacterized protein</fullName>
    </submittedName>
</protein>
<name>A0A8S9Y3J2_APOLU</name>
<dbReference type="Proteomes" id="UP000466442">
    <property type="component" value="Unassembled WGS sequence"/>
</dbReference>
<comment type="caution">
    <text evidence="1">The sequence shown here is derived from an EMBL/GenBank/DDBJ whole genome shotgun (WGS) entry which is preliminary data.</text>
</comment>
<gene>
    <name evidence="1" type="ORF">GE061_010156</name>
</gene>
<proteinExistence type="predicted"/>
<accession>A0A8S9Y3J2</accession>
<evidence type="ECO:0000313" key="1">
    <source>
        <dbReference type="EMBL" id="KAF6215404.1"/>
    </source>
</evidence>